<dbReference type="SUPFAM" id="SSF52540">
    <property type="entry name" value="P-loop containing nucleoside triphosphate hydrolases"/>
    <property type="match status" value="1"/>
</dbReference>
<dbReference type="GO" id="GO:0005524">
    <property type="term" value="F:ATP binding"/>
    <property type="evidence" value="ECO:0007669"/>
    <property type="project" value="UniProtKB-KW"/>
</dbReference>
<dbReference type="Pfam" id="PF08352">
    <property type="entry name" value="oligo_HPY"/>
    <property type="match status" value="1"/>
</dbReference>
<gene>
    <name evidence="6" type="ORF">ET464_13600</name>
</gene>
<keyword evidence="2" id="KW-0813">Transport</keyword>
<keyword evidence="7" id="KW-1185">Reference proteome</keyword>
<dbReference type="SMART" id="SM00382">
    <property type="entry name" value="AAA"/>
    <property type="match status" value="1"/>
</dbReference>
<dbReference type="EMBL" id="CP035492">
    <property type="protein sequence ID" value="QAY67279.1"/>
    <property type="molecule type" value="Genomic_DNA"/>
</dbReference>
<dbReference type="Pfam" id="PF00005">
    <property type="entry name" value="ABC_tran"/>
    <property type="match status" value="1"/>
</dbReference>
<feature type="domain" description="ABC transporter" evidence="5">
    <location>
        <begin position="6"/>
        <end position="261"/>
    </location>
</feature>
<evidence type="ECO:0000256" key="1">
    <source>
        <dbReference type="ARBA" id="ARBA00005417"/>
    </source>
</evidence>
<sequence length="344" mass="38150">MNEPIMEISRLVKEYPVQSGLGKDRKGTAVKAVSDVSFTVRKGETFSLVGESGCGKTTLGRCLVRGIEATSGHIYYYGNGGRIDFLKAKKQEYKAVRQNIQMIFQDPYSSLNPRMTVYDIISEPLRALSTLSKQEIDERVVAMAEQTGLNASYLRRYPHAFSGGQRQRIGIARALVTNPKVIVCDEAVSALDVSIQAQIINLLKDLQRQYQMTYLFISHDLSVVKHISDRIAVMYLGKIVELADTDALFSRPMHPYSEALLLSVPNPDPLIRRERIVLQGEVPNAANPPKGCHFHPRCAYKTAACEQVVPELQDIGEGRLVACHHARELTLEGITAPALAGQRA</sequence>
<dbReference type="RefSeq" id="WP_129441732.1">
    <property type="nucleotide sequence ID" value="NZ_CP035492.1"/>
</dbReference>
<evidence type="ECO:0000313" key="7">
    <source>
        <dbReference type="Proteomes" id="UP000293568"/>
    </source>
</evidence>
<dbReference type="KEGG" id="pprt:ET464_13600"/>
<dbReference type="Proteomes" id="UP000293568">
    <property type="component" value="Chromosome"/>
</dbReference>
<evidence type="ECO:0000256" key="4">
    <source>
        <dbReference type="ARBA" id="ARBA00022840"/>
    </source>
</evidence>
<dbReference type="InterPro" id="IPR003439">
    <property type="entry name" value="ABC_transporter-like_ATP-bd"/>
</dbReference>
<proteinExistence type="inferred from homology"/>
<name>A0A4P6EZN1_9BACL</name>
<dbReference type="InterPro" id="IPR013563">
    <property type="entry name" value="Oligopep_ABC_C"/>
</dbReference>
<dbReference type="InterPro" id="IPR050319">
    <property type="entry name" value="ABC_transp_ATP-bind"/>
</dbReference>
<dbReference type="OrthoDB" id="9802264at2"/>
<evidence type="ECO:0000256" key="3">
    <source>
        <dbReference type="ARBA" id="ARBA00022741"/>
    </source>
</evidence>
<dbReference type="Gene3D" id="3.40.50.300">
    <property type="entry name" value="P-loop containing nucleotide triphosphate hydrolases"/>
    <property type="match status" value="1"/>
</dbReference>
<keyword evidence="4 6" id="KW-0067">ATP-binding</keyword>
<keyword evidence="3" id="KW-0547">Nucleotide-binding</keyword>
<reference evidence="6 7" key="1">
    <citation type="submission" date="2019-01" db="EMBL/GenBank/DDBJ databases">
        <title>Genome sequencing of strain FW100M-2.</title>
        <authorList>
            <person name="Heo J."/>
            <person name="Kim S.-J."/>
            <person name="Kim J.-S."/>
            <person name="Hong S.-B."/>
            <person name="Kwon S.-W."/>
        </authorList>
    </citation>
    <scope>NUCLEOTIDE SEQUENCE [LARGE SCALE GENOMIC DNA]</scope>
    <source>
        <strain evidence="6 7">FW100M-2</strain>
    </source>
</reference>
<dbReference type="CDD" id="cd03257">
    <property type="entry name" value="ABC_NikE_OppD_transporters"/>
    <property type="match status" value="1"/>
</dbReference>
<dbReference type="FunFam" id="3.40.50.300:FF:000016">
    <property type="entry name" value="Oligopeptide ABC transporter ATP-binding component"/>
    <property type="match status" value="1"/>
</dbReference>
<dbReference type="PANTHER" id="PTHR43776">
    <property type="entry name" value="TRANSPORT ATP-BINDING PROTEIN"/>
    <property type="match status" value="1"/>
</dbReference>
<dbReference type="NCBIfam" id="TIGR01727">
    <property type="entry name" value="oligo_HPY"/>
    <property type="match status" value="1"/>
</dbReference>
<dbReference type="PROSITE" id="PS50893">
    <property type="entry name" value="ABC_TRANSPORTER_2"/>
    <property type="match status" value="1"/>
</dbReference>
<organism evidence="6 7">
    <name type="scientific">Paenibacillus protaetiae</name>
    <dbReference type="NCBI Taxonomy" id="2509456"/>
    <lineage>
        <taxon>Bacteria</taxon>
        <taxon>Bacillati</taxon>
        <taxon>Bacillota</taxon>
        <taxon>Bacilli</taxon>
        <taxon>Bacillales</taxon>
        <taxon>Paenibacillaceae</taxon>
        <taxon>Paenibacillus</taxon>
    </lineage>
</organism>
<accession>A0A4P6EZN1</accession>
<protein>
    <submittedName>
        <fullName evidence="6">ATP-binding cassette domain-containing protein</fullName>
    </submittedName>
</protein>
<dbReference type="GO" id="GO:0016887">
    <property type="term" value="F:ATP hydrolysis activity"/>
    <property type="evidence" value="ECO:0007669"/>
    <property type="project" value="InterPro"/>
</dbReference>
<dbReference type="PANTHER" id="PTHR43776:SF7">
    <property type="entry name" value="D,D-DIPEPTIDE TRANSPORT ATP-BINDING PROTEIN DDPF-RELATED"/>
    <property type="match status" value="1"/>
</dbReference>
<dbReference type="InterPro" id="IPR027417">
    <property type="entry name" value="P-loop_NTPase"/>
</dbReference>
<dbReference type="GO" id="GO:0015833">
    <property type="term" value="P:peptide transport"/>
    <property type="evidence" value="ECO:0007669"/>
    <property type="project" value="InterPro"/>
</dbReference>
<evidence type="ECO:0000256" key="2">
    <source>
        <dbReference type="ARBA" id="ARBA00022448"/>
    </source>
</evidence>
<dbReference type="InterPro" id="IPR003593">
    <property type="entry name" value="AAA+_ATPase"/>
</dbReference>
<evidence type="ECO:0000259" key="5">
    <source>
        <dbReference type="PROSITE" id="PS50893"/>
    </source>
</evidence>
<dbReference type="PROSITE" id="PS00211">
    <property type="entry name" value="ABC_TRANSPORTER_1"/>
    <property type="match status" value="1"/>
</dbReference>
<comment type="similarity">
    <text evidence="1">Belongs to the ABC transporter superfamily.</text>
</comment>
<evidence type="ECO:0000313" key="6">
    <source>
        <dbReference type="EMBL" id="QAY67279.1"/>
    </source>
</evidence>
<dbReference type="AlphaFoldDB" id="A0A4P6EZN1"/>
<dbReference type="InterPro" id="IPR017871">
    <property type="entry name" value="ABC_transporter-like_CS"/>
</dbReference>
<dbReference type="GO" id="GO:0055085">
    <property type="term" value="P:transmembrane transport"/>
    <property type="evidence" value="ECO:0007669"/>
    <property type="project" value="UniProtKB-ARBA"/>
</dbReference>